<dbReference type="InterPro" id="IPR041373">
    <property type="entry name" value="RT_RNaseH"/>
</dbReference>
<keyword evidence="9" id="KW-1185">Reference proteome</keyword>
<dbReference type="InterPro" id="IPR021109">
    <property type="entry name" value="Peptidase_aspartic_dom_sf"/>
</dbReference>
<keyword evidence="6" id="KW-0695">RNA-directed DNA polymerase</keyword>
<evidence type="ECO:0000256" key="1">
    <source>
        <dbReference type="ARBA" id="ARBA00022679"/>
    </source>
</evidence>
<dbReference type="Gene3D" id="3.10.10.10">
    <property type="entry name" value="HIV Type 1 Reverse Transcriptase, subunit A, domain 1"/>
    <property type="match status" value="1"/>
</dbReference>
<evidence type="ECO:0000313" key="9">
    <source>
        <dbReference type="Proteomes" id="UP001058974"/>
    </source>
</evidence>
<keyword evidence="3" id="KW-0540">Nuclease</keyword>
<dbReference type="Gramene" id="Psat07G0044500-T1">
    <property type="protein sequence ID" value="KAI5383047.1"/>
    <property type="gene ID" value="KIW84_070445"/>
</dbReference>
<dbReference type="PANTHER" id="PTHR37984">
    <property type="entry name" value="PROTEIN CBG26694"/>
    <property type="match status" value="1"/>
</dbReference>
<dbReference type="Proteomes" id="UP001058974">
    <property type="component" value="Chromosome 7"/>
</dbReference>
<evidence type="ECO:0000313" key="8">
    <source>
        <dbReference type="EMBL" id="KAI5383047.1"/>
    </source>
</evidence>
<dbReference type="InterPro" id="IPR050951">
    <property type="entry name" value="Retrovirus_Pol_polyprotein"/>
</dbReference>
<dbReference type="EMBL" id="JAMSHJ010000007">
    <property type="protein sequence ID" value="KAI5383047.1"/>
    <property type="molecule type" value="Genomic_DNA"/>
</dbReference>
<feature type="domain" description="Reverse transcriptase RNase H-like" evidence="7">
    <location>
        <begin position="255"/>
        <end position="352"/>
    </location>
</feature>
<comment type="caution">
    <text evidence="8">The sequence shown here is derived from an EMBL/GenBank/DDBJ whole genome shotgun (WGS) entry which is preliminary data.</text>
</comment>
<evidence type="ECO:0000256" key="5">
    <source>
        <dbReference type="ARBA" id="ARBA00022801"/>
    </source>
</evidence>
<evidence type="ECO:0000259" key="7">
    <source>
        <dbReference type="Pfam" id="PF17917"/>
    </source>
</evidence>
<dbReference type="CDD" id="cd09274">
    <property type="entry name" value="RNase_HI_RT_Ty3"/>
    <property type="match status" value="1"/>
</dbReference>
<dbReference type="Pfam" id="PF17917">
    <property type="entry name" value="RT_RNaseH"/>
    <property type="match status" value="1"/>
</dbReference>
<dbReference type="Gene3D" id="2.40.70.10">
    <property type="entry name" value="Acid Proteases"/>
    <property type="match status" value="1"/>
</dbReference>
<dbReference type="Gene3D" id="3.10.20.370">
    <property type="match status" value="1"/>
</dbReference>
<evidence type="ECO:0000256" key="2">
    <source>
        <dbReference type="ARBA" id="ARBA00022695"/>
    </source>
</evidence>
<protein>
    <recommendedName>
        <fullName evidence="7">Reverse transcriptase RNase H-like domain-containing protein</fullName>
    </recommendedName>
</protein>
<sequence>MGWKVEETPNMTIRSGDGFQTSTRGCCVELEVELNEFKIKCSPHLFELGGPDLVLGVEWLKTLGGTIVNWNKHTMSFWYEKRWVNLQGVSAADTTHEALQSMLSRNNGWKGSLLWSLGKSTQEDPIDHLTVQQHKELQAVLRKHEAMFAEVVGLPPNRGREHAINIKVGEGPVNVRPYRYPHLHKNEIEKQVQDMLGVGIVRHSTSAYSSPVILVKKKDHTWRMCIDYRALNKGVAVDPNKYTSVLNWPVPRNVKGEFVIECDASGTGLGAILSQEKKHIAYFSKALGVRNLAKSAYEKELMACVLAIQHWRPYLLGRKFVVSTGQRSLKDLLQQKIISGEQQKWVAKLLGFNFEICYKPGRMNQGEDALSRLHEGGEFSSYVSFPCWDEVQQVNLEIQLDDKLKKVYAEVEANPVAHCHTVNWTFLCF</sequence>
<evidence type="ECO:0000256" key="3">
    <source>
        <dbReference type="ARBA" id="ARBA00022722"/>
    </source>
</evidence>
<dbReference type="GO" id="GO:0016787">
    <property type="term" value="F:hydrolase activity"/>
    <property type="evidence" value="ECO:0007669"/>
    <property type="project" value="UniProtKB-KW"/>
</dbReference>
<name>A0A9D4ZRV3_PEA</name>
<dbReference type="GO" id="GO:0003964">
    <property type="term" value="F:RNA-directed DNA polymerase activity"/>
    <property type="evidence" value="ECO:0007669"/>
    <property type="project" value="UniProtKB-KW"/>
</dbReference>
<keyword evidence="4" id="KW-0255">Endonuclease</keyword>
<organism evidence="8 9">
    <name type="scientific">Pisum sativum</name>
    <name type="common">Garden pea</name>
    <name type="synonym">Lathyrus oleraceus</name>
    <dbReference type="NCBI Taxonomy" id="3888"/>
    <lineage>
        <taxon>Eukaryota</taxon>
        <taxon>Viridiplantae</taxon>
        <taxon>Streptophyta</taxon>
        <taxon>Embryophyta</taxon>
        <taxon>Tracheophyta</taxon>
        <taxon>Spermatophyta</taxon>
        <taxon>Magnoliopsida</taxon>
        <taxon>eudicotyledons</taxon>
        <taxon>Gunneridae</taxon>
        <taxon>Pentapetalae</taxon>
        <taxon>rosids</taxon>
        <taxon>fabids</taxon>
        <taxon>Fabales</taxon>
        <taxon>Fabaceae</taxon>
        <taxon>Papilionoideae</taxon>
        <taxon>50 kb inversion clade</taxon>
        <taxon>NPAAA clade</taxon>
        <taxon>Hologalegina</taxon>
        <taxon>IRL clade</taxon>
        <taxon>Fabeae</taxon>
        <taxon>Lathyrus</taxon>
    </lineage>
</organism>
<evidence type="ECO:0000256" key="6">
    <source>
        <dbReference type="ARBA" id="ARBA00022918"/>
    </source>
</evidence>
<dbReference type="CDD" id="cd00303">
    <property type="entry name" value="retropepsin_like"/>
    <property type="match status" value="1"/>
</dbReference>
<dbReference type="AlphaFoldDB" id="A0A9D4ZRV3"/>
<dbReference type="PANTHER" id="PTHR37984:SF5">
    <property type="entry name" value="PROTEIN NYNRIN-LIKE"/>
    <property type="match status" value="1"/>
</dbReference>
<accession>A0A9D4ZRV3</accession>
<dbReference type="SUPFAM" id="SSF56672">
    <property type="entry name" value="DNA/RNA polymerases"/>
    <property type="match status" value="1"/>
</dbReference>
<gene>
    <name evidence="8" type="ORF">KIW84_070445</name>
</gene>
<reference evidence="8 9" key="1">
    <citation type="journal article" date="2022" name="Nat. Genet.">
        <title>Improved pea reference genome and pan-genome highlight genomic features and evolutionary characteristics.</title>
        <authorList>
            <person name="Yang T."/>
            <person name="Liu R."/>
            <person name="Luo Y."/>
            <person name="Hu S."/>
            <person name="Wang D."/>
            <person name="Wang C."/>
            <person name="Pandey M.K."/>
            <person name="Ge S."/>
            <person name="Xu Q."/>
            <person name="Li N."/>
            <person name="Li G."/>
            <person name="Huang Y."/>
            <person name="Saxena R.K."/>
            <person name="Ji Y."/>
            <person name="Li M."/>
            <person name="Yan X."/>
            <person name="He Y."/>
            <person name="Liu Y."/>
            <person name="Wang X."/>
            <person name="Xiang C."/>
            <person name="Varshney R.K."/>
            <person name="Ding H."/>
            <person name="Gao S."/>
            <person name="Zong X."/>
        </authorList>
    </citation>
    <scope>NUCLEOTIDE SEQUENCE [LARGE SCALE GENOMIC DNA]</scope>
    <source>
        <strain evidence="8 9">cv. Zhongwan 6</strain>
    </source>
</reference>
<proteinExistence type="predicted"/>
<dbReference type="GO" id="GO:0004519">
    <property type="term" value="F:endonuclease activity"/>
    <property type="evidence" value="ECO:0007669"/>
    <property type="project" value="UniProtKB-KW"/>
</dbReference>
<evidence type="ECO:0000256" key="4">
    <source>
        <dbReference type="ARBA" id="ARBA00022759"/>
    </source>
</evidence>
<dbReference type="InterPro" id="IPR043502">
    <property type="entry name" value="DNA/RNA_pol_sf"/>
</dbReference>
<keyword evidence="1" id="KW-0808">Transferase</keyword>
<keyword evidence="5" id="KW-0378">Hydrolase</keyword>
<keyword evidence="2" id="KW-0548">Nucleotidyltransferase</keyword>